<dbReference type="PANTHER" id="PTHR35205:SF1">
    <property type="entry name" value="ZU5 DOMAIN-CONTAINING PROTEIN"/>
    <property type="match status" value="1"/>
</dbReference>
<dbReference type="Gene3D" id="3.40.50.300">
    <property type="entry name" value="P-loop containing nucleotide triphosphate hydrolases"/>
    <property type="match status" value="1"/>
</dbReference>
<evidence type="ECO:0000256" key="1">
    <source>
        <dbReference type="SAM" id="MobiDB-lite"/>
    </source>
</evidence>
<organism evidence="2 3">
    <name type="scientific">Gibberella subglutinans</name>
    <name type="common">Fusarium subglutinans</name>
    <dbReference type="NCBI Taxonomy" id="42677"/>
    <lineage>
        <taxon>Eukaryota</taxon>
        <taxon>Fungi</taxon>
        <taxon>Dikarya</taxon>
        <taxon>Ascomycota</taxon>
        <taxon>Pezizomycotina</taxon>
        <taxon>Sordariomycetes</taxon>
        <taxon>Hypocreomycetidae</taxon>
        <taxon>Hypocreales</taxon>
        <taxon>Nectriaceae</taxon>
        <taxon>Fusarium</taxon>
        <taxon>Fusarium fujikuroi species complex</taxon>
    </lineage>
</organism>
<feature type="region of interest" description="Disordered" evidence="1">
    <location>
        <begin position="1"/>
        <end position="35"/>
    </location>
</feature>
<dbReference type="GeneID" id="59311113"/>
<evidence type="ECO:0008006" key="4">
    <source>
        <dbReference type="Google" id="ProtNLM"/>
    </source>
</evidence>
<dbReference type="EMBL" id="JAAOAV010000229">
    <property type="protein sequence ID" value="KAF5587786.1"/>
    <property type="molecule type" value="Genomic_DNA"/>
</dbReference>
<proteinExistence type="predicted"/>
<gene>
    <name evidence="2" type="ORF">FSUBG_11687</name>
</gene>
<dbReference type="OrthoDB" id="6161812at2759"/>
<keyword evidence="3" id="KW-1185">Reference proteome</keyword>
<dbReference type="Proteomes" id="UP000547976">
    <property type="component" value="Unassembled WGS sequence"/>
</dbReference>
<dbReference type="GO" id="GO:0043531">
    <property type="term" value="F:ADP binding"/>
    <property type="evidence" value="ECO:0007669"/>
    <property type="project" value="InterPro"/>
</dbReference>
<dbReference type="InterPro" id="IPR011990">
    <property type="entry name" value="TPR-like_helical_dom_sf"/>
</dbReference>
<sequence length="1073" mass="121813">MEKSALSSAEDEKRPGPSTKHSDSSTVVDGLDSESSTKLVVPSETVWDELFPQKKAEIASVIQEVHQKLWSTRLSNLKGGVTGRQPKEKIMSIDEALDRVTNTESFVKEVSAFLKHFSKEKEKDPNWFQRQLSRLRRGVERKNEFQNGISSAVQIDPTGIACLSWGLLLIAIQYSCVYAESSDMFDRVLNTLSGVHDNFESLEVDVKAYSSAPELRTLLFRLFDGYIKLCLAAIKYSTNLAPGFHQSRVSRKPEAEMNALKDMIIKTTQMFDRKTTQVSRAVAMNTGHTVLAKMNEQALTASEYHERSMAATEGQTSTLLTALARLQPSGPEPIEEFQLPVDTLTMPRNTNFTGRDKFISQLHSFLVSGNQNVNKPASCCLLGIGGMGKTETALEFAFKYQQHWTAGIFWVAADHNQEMELLRTYNEIGLSLGIVSSEEFDDRNLGKVKNWLQKTDKRWLIIFDSFTPSGEGIDWRRNMERIWPSKTKAAGCSIIVTSQTELPSKYVEKTIPMEPLGGDEGLQLLLPDEELKQLKESDRDVALEIVNELGGSPLFLNLAREFRGDTIPLQSYLDQIRGDSNLPLAKSHADEIDKDWRYSKAAFKAIDLSLPHVGTGLRDLLDELAFMYDEDISEFILNSQLSAHPETNRQYLENVHMLVKAGLVKVNAEVSHGKKAHRSLRIHRAIQVALLIQLNSDVGRREAALKRVTGHLRASYPEPSPMQIPSALASNTLRLVLPHVLSMVRCYERAFPKPRGDLQLARLIIGFGGMDCYDRGLIRESYDLNNSAKMVLESLEKVERLEIIDPYWSDALTVQGLCTDFMGLNTRGEGLDVRTKCMEIRKRHFRSIPGRKLQHENEIRLYNCYTDLSCSYQQTNEFGLVKDLVNQCYQKYLEWGTEEEGPYEYSKYYSQLSHVLIYEGRNDEAIEYAERACHLAELSSPETNHPWLYKFQHANIMWRHGDRKKEAFELMKSLIKAHSQGLSVSYSEVLNLGMEQNLGIMAYYLGELDMADPNHQWHYLSSQKPHEVTLLKIFDSDVNARTRFSLHSSFRLGYADQSRESFEIRALVFDKAA</sequence>
<reference evidence="2 3" key="1">
    <citation type="submission" date="2020-05" db="EMBL/GenBank/DDBJ databases">
        <title>Identification and distribution of gene clusters putatively required for synthesis of sphingolipid metabolism inhibitors in phylogenetically diverse species of the filamentous fungus Fusarium.</title>
        <authorList>
            <person name="Kim H.-S."/>
            <person name="Busman M."/>
            <person name="Brown D.W."/>
            <person name="Divon H."/>
            <person name="Uhlig S."/>
            <person name="Proctor R.H."/>
        </authorList>
    </citation>
    <scope>NUCLEOTIDE SEQUENCE [LARGE SCALE GENOMIC DNA]</scope>
    <source>
        <strain evidence="2 3">NRRL 66333</strain>
    </source>
</reference>
<name>A0A8H5LBR6_GIBSU</name>
<protein>
    <recommendedName>
        <fullName evidence="4">NB-ARC domain-containing protein</fullName>
    </recommendedName>
</protein>
<feature type="compositionally biased region" description="Basic and acidic residues" evidence="1">
    <location>
        <begin position="10"/>
        <end position="23"/>
    </location>
</feature>
<evidence type="ECO:0000313" key="2">
    <source>
        <dbReference type="EMBL" id="KAF5587786.1"/>
    </source>
</evidence>
<dbReference type="Gene3D" id="1.25.40.10">
    <property type="entry name" value="Tetratricopeptide repeat domain"/>
    <property type="match status" value="1"/>
</dbReference>
<dbReference type="AlphaFoldDB" id="A0A8H5LBR6"/>
<accession>A0A8H5LBR6</accession>
<comment type="caution">
    <text evidence="2">The sequence shown here is derived from an EMBL/GenBank/DDBJ whole genome shotgun (WGS) entry which is preliminary data.</text>
</comment>
<dbReference type="RefSeq" id="XP_036532815.1">
    <property type="nucleotide sequence ID" value="XM_036676395.1"/>
</dbReference>
<dbReference type="InterPro" id="IPR027417">
    <property type="entry name" value="P-loop_NTPase"/>
</dbReference>
<dbReference type="PANTHER" id="PTHR35205">
    <property type="entry name" value="NB-ARC AND TPR DOMAIN PROTEIN"/>
    <property type="match status" value="1"/>
</dbReference>
<evidence type="ECO:0000313" key="3">
    <source>
        <dbReference type="Proteomes" id="UP000547976"/>
    </source>
</evidence>
<dbReference type="SUPFAM" id="SSF52540">
    <property type="entry name" value="P-loop containing nucleoside triphosphate hydrolases"/>
    <property type="match status" value="1"/>
</dbReference>